<dbReference type="Pfam" id="PF13489">
    <property type="entry name" value="Methyltransf_23"/>
    <property type="match status" value="1"/>
</dbReference>
<organism evidence="1 2">
    <name type="scientific">Candidatus Magasanikbacteria bacterium CG10_big_fil_rev_8_21_14_0_10_38_6</name>
    <dbReference type="NCBI Taxonomy" id="1974647"/>
    <lineage>
        <taxon>Bacteria</taxon>
        <taxon>Candidatus Magasanikiibacteriota</taxon>
    </lineage>
</organism>
<dbReference type="PANTHER" id="PTHR43861">
    <property type="entry name" value="TRANS-ACONITATE 2-METHYLTRANSFERASE-RELATED"/>
    <property type="match status" value="1"/>
</dbReference>
<gene>
    <name evidence="1" type="ORF">COU30_03030</name>
</gene>
<accession>A0A2M6P1P1</accession>
<dbReference type="PANTHER" id="PTHR43861:SF6">
    <property type="entry name" value="METHYLTRANSFERASE TYPE 11"/>
    <property type="match status" value="1"/>
</dbReference>
<dbReference type="SUPFAM" id="SSF53335">
    <property type="entry name" value="S-adenosyl-L-methionine-dependent methyltransferases"/>
    <property type="match status" value="1"/>
</dbReference>
<dbReference type="CDD" id="cd02440">
    <property type="entry name" value="AdoMet_MTases"/>
    <property type="match status" value="1"/>
</dbReference>
<dbReference type="InterPro" id="IPR029063">
    <property type="entry name" value="SAM-dependent_MTases_sf"/>
</dbReference>
<dbReference type="Proteomes" id="UP000228528">
    <property type="component" value="Unassembled WGS sequence"/>
</dbReference>
<evidence type="ECO:0008006" key="3">
    <source>
        <dbReference type="Google" id="ProtNLM"/>
    </source>
</evidence>
<protein>
    <recommendedName>
        <fullName evidence="3">Methyltransferase type 11 domain-containing protein</fullName>
    </recommendedName>
</protein>
<dbReference type="AlphaFoldDB" id="A0A2M6P1P1"/>
<dbReference type="EMBL" id="PFBW01000132">
    <property type="protein sequence ID" value="PIR77340.1"/>
    <property type="molecule type" value="Genomic_DNA"/>
</dbReference>
<dbReference type="Gene3D" id="3.40.50.150">
    <property type="entry name" value="Vaccinia Virus protein VP39"/>
    <property type="match status" value="1"/>
</dbReference>
<evidence type="ECO:0000313" key="2">
    <source>
        <dbReference type="Proteomes" id="UP000228528"/>
    </source>
</evidence>
<reference evidence="2" key="1">
    <citation type="submission" date="2017-09" db="EMBL/GenBank/DDBJ databases">
        <title>Depth-based differentiation of microbial function through sediment-hosted aquifers and enrichment of novel symbionts in the deep terrestrial subsurface.</title>
        <authorList>
            <person name="Probst A.J."/>
            <person name="Ladd B."/>
            <person name="Jarett J.K."/>
            <person name="Geller-Mcgrath D.E."/>
            <person name="Sieber C.M.K."/>
            <person name="Emerson J.B."/>
            <person name="Anantharaman K."/>
            <person name="Thomas B.C."/>
            <person name="Malmstrom R."/>
            <person name="Stieglmeier M."/>
            <person name="Klingl A."/>
            <person name="Woyke T."/>
            <person name="Ryan C.M."/>
            <person name="Banfield J.F."/>
        </authorList>
    </citation>
    <scope>NUCLEOTIDE SEQUENCE [LARGE SCALE GENOMIC DNA]</scope>
</reference>
<evidence type="ECO:0000313" key="1">
    <source>
        <dbReference type="EMBL" id="PIR77340.1"/>
    </source>
</evidence>
<name>A0A2M6P1P1_9BACT</name>
<comment type="caution">
    <text evidence="1">The sequence shown here is derived from an EMBL/GenBank/DDBJ whole genome shotgun (WGS) entry which is preliminary data.</text>
</comment>
<sequence length="311" mass="35998">MEYKHGEQLLGWGTSASHGAEIWDAKPLFVGDMITWKDRLMLLFYPKKFFLYRFIGKAKRQKGKEVNLLKEPFRILDVGCGTGAAMVDMKKLYGRTCDVFGVDVIRMQIDIARNKMKSYGVWPHIKWYDGVHLPFGNKRFDAIYCSDVLGHVEDVPAWLKELSSVLRPGGVVAMFSESKLGKHAYIRNYFMKRGLNTDPHAEYHISLYSKSELTALFKKAGLDIVTMRSSYWAKFFVHPDELYEALQGQKKFIFWKILNRLLYSLKKKTAPYSLALAELYGLFDMMTLGRWVESQGYVILAKKQRGKKSRK</sequence>
<proteinExistence type="predicted"/>